<dbReference type="Pfam" id="PF10307">
    <property type="entry name" value="HAD_SAK_1"/>
    <property type="match status" value="1"/>
</dbReference>
<dbReference type="OMA" id="CTIAIHP"/>
<dbReference type="OrthoDB" id="5596992at2759"/>
<feature type="compositionally biased region" description="Low complexity" evidence="1">
    <location>
        <begin position="518"/>
        <end position="529"/>
    </location>
</feature>
<feature type="domain" description="Swiss Army Knife RNA repair protein HAD" evidence="2">
    <location>
        <begin position="76"/>
        <end position="262"/>
    </location>
</feature>
<dbReference type="GO" id="GO:0032040">
    <property type="term" value="C:small-subunit processome"/>
    <property type="evidence" value="ECO:0007669"/>
    <property type="project" value="TreeGrafter"/>
</dbReference>
<dbReference type="GO" id="GO:0008649">
    <property type="term" value="F:rRNA methyltransferase activity"/>
    <property type="evidence" value="ECO:0007669"/>
    <property type="project" value="TreeGrafter"/>
</dbReference>
<dbReference type="KEGG" id="dfa:DFA_04740"/>
<keyword evidence="4" id="KW-1185">Reference proteome</keyword>
<dbReference type="PANTHER" id="PTHR10335">
    <property type="entry name" value="RRNA 2-O-METHYLTRANSFERASE FIBRILLARIN"/>
    <property type="match status" value="1"/>
</dbReference>
<dbReference type="AlphaFoldDB" id="F4PQE7"/>
<dbReference type="GO" id="GO:0003723">
    <property type="term" value="F:RNA binding"/>
    <property type="evidence" value="ECO:0007669"/>
    <property type="project" value="TreeGrafter"/>
</dbReference>
<dbReference type="RefSeq" id="XP_004360461.1">
    <property type="nucleotide sequence ID" value="XM_004360404.1"/>
</dbReference>
<accession>F4PQE7</accession>
<feature type="region of interest" description="Disordered" evidence="1">
    <location>
        <begin position="1"/>
        <end position="25"/>
    </location>
</feature>
<proteinExistence type="predicted"/>
<dbReference type="InterPro" id="IPR018812">
    <property type="entry name" value="SAK_HAD"/>
</dbReference>
<evidence type="ECO:0000259" key="2">
    <source>
        <dbReference type="Pfam" id="PF10307"/>
    </source>
</evidence>
<dbReference type="EMBL" id="GL883009">
    <property type="protein sequence ID" value="EGG22610.1"/>
    <property type="molecule type" value="Genomic_DNA"/>
</dbReference>
<protein>
    <submittedName>
        <fullName evidence="3">OB fold-containing protein</fullName>
    </submittedName>
</protein>
<evidence type="ECO:0000256" key="1">
    <source>
        <dbReference type="SAM" id="MobiDB-lite"/>
    </source>
</evidence>
<dbReference type="PANTHER" id="PTHR10335:SF23">
    <property type="entry name" value="OB FOLD-CONTAINING PROTEIN, NUCLEIC ACID BINDING"/>
    <property type="match status" value="1"/>
</dbReference>
<dbReference type="GO" id="GO:0031428">
    <property type="term" value="C:box C/D methylation guide snoRNP complex"/>
    <property type="evidence" value="ECO:0007669"/>
    <property type="project" value="TreeGrafter"/>
</dbReference>
<dbReference type="GO" id="GO:0000494">
    <property type="term" value="P:box C/D sno(s)RNA 3'-end processing"/>
    <property type="evidence" value="ECO:0007669"/>
    <property type="project" value="TreeGrafter"/>
</dbReference>
<dbReference type="GO" id="GO:1990259">
    <property type="term" value="F:histone H2AQ104 methyltransferase activity"/>
    <property type="evidence" value="ECO:0007669"/>
    <property type="project" value="TreeGrafter"/>
</dbReference>
<dbReference type="Proteomes" id="UP000007797">
    <property type="component" value="Unassembled WGS sequence"/>
</dbReference>
<organism evidence="3 4">
    <name type="scientific">Cavenderia fasciculata</name>
    <name type="common">Slime mold</name>
    <name type="synonym">Dictyostelium fasciculatum</name>
    <dbReference type="NCBI Taxonomy" id="261658"/>
    <lineage>
        <taxon>Eukaryota</taxon>
        <taxon>Amoebozoa</taxon>
        <taxon>Evosea</taxon>
        <taxon>Eumycetozoa</taxon>
        <taxon>Dictyostelia</taxon>
        <taxon>Acytosteliales</taxon>
        <taxon>Cavenderiaceae</taxon>
        <taxon>Cavenderia</taxon>
    </lineage>
</organism>
<gene>
    <name evidence="3" type="ORF">DFA_04740</name>
</gene>
<reference evidence="4" key="1">
    <citation type="journal article" date="2011" name="Genome Res.">
        <title>Phylogeny-wide analysis of social amoeba genomes highlights ancient origins for complex intercellular communication.</title>
        <authorList>
            <person name="Heidel A.J."/>
            <person name="Lawal H.M."/>
            <person name="Felder M."/>
            <person name="Schilde C."/>
            <person name="Helps N.R."/>
            <person name="Tunggal B."/>
            <person name="Rivero F."/>
            <person name="John U."/>
            <person name="Schleicher M."/>
            <person name="Eichinger L."/>
            <person name="Platzer M."/>
            <person name="Noegel A.A."/>
            <person name="Schaap P."/>
            <person name="Gloeckner G."/>
        </authorList>
    </citation>
    <scope>NUCLEOTIDE SEQUENCE [LARGE SCALE GENOMIC DNA]</scope>
    <source>
        <strain evidence="4">SH3</strain>
    </source>
</reference>
<feature type="region of interest" description="Disordered" evidence="1">
    <location>
        <begin position="509"/>
        <end position="529"/>
    </location>
</feature>
<name>F4PQE7_CACFS</name>
<dbReference type="GeneID" id="14874369"/>
<evidence type="ECO:0000313" key="4">
    <source>
        <dbReference type="Proteomes" id="UP000007797"/>
    </source>
</evidence>
<evidence type="ECO:0000313" key="3">
    <source>
        <dbReference type="EMBL" id="EGG22610.1"/>
    </source>
</evidence>
<sequence length="616" mass="68575">MITDEVTNTTDNTTPTTLYTTTNTTTTNNDSTTTKYNMSKETFNKLYPLLHPVNQTSDDSKLTLNIFDFDSTLFKSPEPNPELWTPSMVGKLKAMPSEDGLGWFQETATLDDPYVPSTPSLDWFNENVLKQAIQSINTPDTITCLLTGRTFIYEEIIKRILKSVQLNVNYMGLKMISEVGKDRVTTMDFKLGFINHVIDSVAPGRIVKIEMYDDRIKHVEQFRAFLQTIPNIERSVVHIDEKPQYIDEDQETKLVEELISRNGKEGFQLKKKVSYTGSVLDKVSVDTVLSWFDLPSDWVVKCHHSTMNMGAWEPKQWKTYVDKVEDEVEVSTTTTTTSTETTATATATITDQLAELSVSSSVTTATTTVEEQLKLKTTQLLATRYPVGSRVELTVEGIGLSGAALALKVSGAPTANDLPHITIAHHPRGKPVDSNKITHWKTIDEIIKDGHILSFVQENTTAATTSESTDAVKKESFVFPSISLKLKPITQLKLTSHVKEVGQSVYESTVATPKRKPAAGNNKAGGNNGNSNAAVNFGDLISKYHQVDKKEFGQLIGSIKQWASKEGVTDPAKIEEHIKSLNITTKKFIVLDIYLAIDLKILKVLEDLKDPVSRQF</sequence>